<comment type="caution">
    <text evidence="2">The sequence shown here is derived from an EMBL/GenBank/DDBJ whole genome shotgun (WGS) entry which is preliminary data.</text>
</comment>
<dbReference type="EMBL" id="JAACNO010001750">
    <property type="protein sequence ID" value="KAF4137740.1"/>
    <property type="molecule type" value="Genomic_DNA"/>
</dbReference>
<evidence type="ECO:0000313" key="3">
    <source>
        <dbReference type="Proteomes" id="UP000704712"/>
    </source>
</evidence>
<proteinExistence type="predicted"/>
<gene>
    <name evidence="2" type="ORF">GN958_ATG13023</name>
</gene>
<evidence type="ECO:0000313" key="2">
    <source>
        <dbReference type="EMBL" id="KAF4137740.1"/>
    </source>
</evidence>
<feature type="compositionally biased region" description="Polar residues" evidence="1">
    <location>
        <begin position="1"/>
        <end position="16"/>
    </location>
</feature>
<protein>
    <submittedName>
        <fullName evidence="2">Uncharacterized protein</fullName>
    </submittedName>
</protein>
<feature type="region of interest" description="Disordered" evidence="1">
    <location>
        <begin position="66"/>
        <end position="143"/>
    </location>
</feature>
<sequence length="143" mass="15392">MVTTRSSHHSPSQVISPTRARASENEERPVSSTAGQQPAPTSADETLVQTIATAVVRALSVVRTGPQQVVENQSGDPPEEENSQLPSPRPQRNLDAELSASLTRYGTSLNAPFEPRRSSSSAYETGTRSSSDKTIKNNNMGTW</sequence>
<dbReference type="AlphaFoldDB" id="A0A8S9UB78"/>
<feature type="compositionally biased region" description="Polar residues" evidence="1">
    <location>
        <begin position="118"/>
        <end position="129"/>
    </location>
</feature>
<name>A0A8S9UB78_PHYIN</name>
<feature type="compositionally biased region" description="Polar residues" evidence="1">
    <location>
        <begin position="66"/>
        <end position="75"/>
    </location>
</feature>
<accession>A0A8S9UB78</accession>
<reference evidence="2" key="1">
    <citation type="submission" date="2020-03" db="EMBL/GenBank/DDBJ databases">
        <title>Hybrid Assembly of Korean Phytophthora infestans isolates.</title>
        <authorList>
            <person name="Prokchorchik M."/>
            <person name="Lee Y."/>
            <person name="Seo J."/>
            <person name="Cho J.-H."/>
            <person name="Park Y.-E."/>
            <person name="Jang D.-C."/>
            <person name="Im J.-S."/>
            <person name="Choi J.-G."/>
            <person name="Park H.-J."/>
            <person name="Lee G.-B."/>
            <person name="Lee Y.-G."/>
            <person name="Hong S.-Y."/>
            <person name="Cho K."/>
            <person name="Sohn K.H."/>
        </authorList>
    </citation>
    <scope>NUCLEOTIDE SEQUENCE</scope>
    <source>
        <strain evidence="2">KR_2_A2</strain>
    </source>
</reference>
<feature type="compositionally biased region" description="Polar residues" evidence="1">
    <location>
        <begin position="30"/>
        <end position="46"/>
    </location>
</feature>
<feature type="compositionally biased region" description="Polar residues" evidence="1">
    <location>
        <begin position="100"/>
        <end position="110"/>
    </location>
</feature>
<feature type="region of interest" description="Disordered" evidence="1">
    <location>
        <begin position="1"/>
        <end position="46"/>
    </location>
</feature>
<dbReference type="Proteomes" id="UP000704712">
    <property type="component" value="Unassembled WGS sequence"/>
</dbReference>
<evidence type="ECO:0000256" key="1">
    <source>
        <dbReference type="SAM" id="MobiDB-lite"/>
    </source>
</evidence>
<organism evidence="2 3">
    <name type="scientific">Phytophthora infestans</name>
    <name type="common">Potato late blight agent</name>
    <name type="synonym">Botrytis infestans</name>
    <dbReference type="NCBI Taxonomy" id="4787"/>
    <lineage>
        <taxon>Eukaryota</taxon>
        <taxon>Sar</taxon>
        <taxon>Stramenopiles</taxon>
        <taxon>Oomycota</taxon>
        <taxon>Peronosporomycetes</taxon>
        <taxon>Peronosporales</taxon>
        <taxon>Peronosporaceae</taxon>
        <taxon>Phytophthora</taxon>
    </lineage>
</organism>